<sequence length="301" mass="32868">MDDERPQSPEAAPAPPHAESSKSASPRRPSKSASPRRTDGAEPDPAPKRARTDRKAEDKTRSRRMFGNLLGTLQKFKDDDGRSRGSAAAQRREQTSARIAERLRSETSKLHEIAEAERELKALRVGAESAAYVLKHKEIALAAQGASLRTAARYLATTAGAGTPVFEATLIAAAPLPLARGPARIERAKALYFLPKVLLPHQEERLRAQAADAERLESEAEAALRAEKDEARAAAAASRERIAELGDKLHALKDKRKAEEGEGEAAPPREVREDRHEREPELGFEIDTAPAGNADEMEVEY</sequence>
<feature type="domain" description="Pinin/SDK/MemA protein" evidence="9">
    <location>
        <begin position="57"/>
        <end position="124"/>
    </location>
</feature>
<proteinExistence type="inferred from homology"/>
<feature type="region of interest" description="Disordered" evidence="8">
    <location>
        <begin position="1"/>
        <end position="97"/>
    </location>
</feature>
<accession>A0ABR3PX14</accession>
<dbReference type="PANTHER" id="PTHR12707">
    <property type="entry name" value="PINN"/>
    <property type="match status" value="1"/>
</dbReference>
<feature type="compositionally biased region" description="Low complexity" evidence="8">
    <location>
        <begin position="17"/>
        <end position="35"/>
    </location>
</feature>
<evidence type="ECO:0000313" key="10">
    <source>
        <dbReference type="EMBL" id="KAL1406892.1"/>
    </source>
</evidence>
<evidence type="ECO:0000256" key="2">
    <source>
        <dbReference type="ARBA" id="ARBA00010386"/>
    </source>
</evidence>
<dbReference type="Proteomes" id="UP001565368">
    <property type="component" value="Unassembled WGS sequence"/>
</dbReference>
<comment type="caution">
    <text evidence="10">The sequence shown here is derived from an EMBL/GenBank/DDBJ whole genome shotgun (WGS) entry which is preliminary data.</text>
</comment>
<keyword evidence="7" id="KW-0539">Nucleus</keyword>
<evidence type="ECO:0000256" key="7">
    <source>
        <dbReference type="ARBA" id="ARBA00023242"/>
    </source>
</evidence>
<evidence type="ECO:0000313" key="11">
    <source>
        <dbReference type="Proteomes" id="UP001565368"/>
    </source>
</evidence>
<comment type="subcellular location">
    <subcellularLocation>
        <location evidence="1">Nucleus</location>
    </subcellularLocation>
</comment>
<keyword evidence="6" id="KW-0508">mRNA splicing</keyword>
<feature type="region of interest" description="Disordered" evidence="8">
    <location>
        <begin position="248"/>
        <end position="301"/>
    </location>
</feature>
<evidence type="ECO:0000256" key="5">
    <source>
        <dbReference type="ARBA" id="ARBA00023163"/>
    </source>
</evidence>
<dbReference type="GeneID" id="95987347"/>
<keyword evidence="3" id="KW-0507">mRNA processing</keyword>
<evidence type="ECO:0000259" key="9">
    <source>
        <dbReference type="Pfam" id="PF04696"/>
    </source>
</evidence>
<dbReference type="InterPro" id="IPR006786">
    <property type="entry name" value="Pinin_SDK_MemA"/>
</dbReference>
<reference evidence="10 11" key="1">
    <citation type="submission" date="2023-08" db="EMBL/GenBank/DDBJ databases">
        <title>Annotated Genome Sequence of Vanrija albida AlHP1.</title>
        <authorList>
            <person name="Herzog R."/>
        </authorList>
    </citation>
    <scope>NUCLEOTIDE SEQUENCE [LARGE SCALE GENOMIC DNA]</scope>
    <source>
        <strain evidence="10 11">AlHP1</strain>
    </source>
</reference>
<evidence type="ECO:0000256" key="8">
    <source>
        <dbReference type="SAM" id="MobiDB-lite"/>
    </source>
</evidence>
<protein>
    <recommendedName>
        <fullName evidence="9">Pinin/SDK/MemA protein domain-containing protein</fullName>
    </recommendedName>
</protein>
<name>A0ABR3PX14_9TREE</name>
<evidence type="ECO:0000256" key="3">
    <source>
        <dbReference type="ARBA" id="ARBA00022664"/>
    </source>
</evidence>
<feature type="compositionally biased region" description="Basic and acidic residues" evidence="8">
    <location>
        <begin position="248"/>
        <end position="260"/>
    </location>
</feature>
<dbReference type="InterPro" id="IPR039853">
    <property type="entry name" value="Pinin"/>
</dbReference>
<evidence type="ECO:0000256" key="1">
    <source>
        <dbReference type="ARBA" id="ARBA00004123"/>
    </source>
</evidence>
<evidence type="ECO:0000256" key="6">
    <source>
        <dbReference type="ARBA" id="ARBA00023187"/>
    </source>
</evidence>
<comment type="similarity">
    <text evidence="2">Belongs to the pinin family.</text>
</comment>
<keyword evidence="11" id="KW-1185">Reference proteome</keyword>
<dbReference type="PANTHER" id="PTHR12707:SF0">
    <property type="entry name" value="PININ"/>
    <property type="match status" value="1"/>
</dbReference>
<dbReference type="Pfam" id="PF04696">
    <property type="entry name" value="Pinin_SDK_memA"/>
    <property type="match status" value="1"/>
</dbReference>
<dbReference type="RefSeq" id="XP_069206836.1">
    <property type="nucleotide sequence ID" value="XM_069354765.1"/>
</dbReference>
<dbReference type="EMBL" id="JBBXJM010000005">
    <property type="protein sequence ID" value="KAL1406892.1"/>
    <property type="molecule type" value="Genomic_DNA"/>
</dbReference>
<evidence type="ECO:0000256" key="4">
    <source>
        <dbReference type="ARBA" id="ARBA00023015"/>
    </source>
</evidence>
<keyword evidence="4" id="KW-0805">Transcription regulation</keyword>
<gene>
    <name evidence="10" type="ORF">Q8F55_006304</name>
</gene>
<keyword evidence="5" id="KW-0804">Transcription</keyword>
<organism evidence="10 11">
    <name type="scientific">Vanrija albida</name>
    <dbReference type="NCBI Taxonomy" id="181172"/>
    <lineage>
        <taxon>Eukaryota</taxon>
        <taxon>Fungi</taxon>
        <taxon>Dikarya</taxon>
        <taxon>Basidiomycota</taxon>
        <taxon>Agaricomycotina</taxon>
        <taxon>Tremellomycetes</taxon>
        <taxon>Trichosporonales</taxon>
        <taxon>Trichosporonaceae</taxon>
        <taxon>Vanrija</taxon>
    </lineage>
</organism>
<feature type="compositionally biased region" description="Basic and acidic residues" evidence="8">
    <location>
        <begin position="267"/>
        <end position="281"/>
    </location>
</feature>